<dbReference type="STRING" id="329046.A0A1Y2BXK0"/>
<feature type="compositionally biased region" description="Low complexity" evidence="2">
    <location>
        <begin position="2016"/>
        <end position="2026"/>
    </location>
</feature>
<feature type="compositionally biased region" description="Polar residues" evidence="2">
    <location>
        <begin position="72"/>
        <end position="81"/>
    </location>
</feature>
<feature type="compositionally biased region" description="Basic and acidic residues" evidence="2">
    <location>
        <begin position="1891"/>
        <end position="1905"/>
    </location>
</feature>
<reference evidence="3 4" key="1">
    <citation type="submission" date="2016-07" db="EMBL/GenBank/DDBJ databases">
        <title>Pervasive Adenine N6-methylation of Active Genes in Fungi.</title>
        <authorList>
            <consortium name="DOE Joint Genome Institute"/>
            <person name="Mondo S.J."/>
            <person name="Dannebaum R.O."/>
            <person name="Kuo R.C."/>
            <person name="Labutti K."/>
            <person name="Haridas S."/>
            <person name="Kuo A."/>
            <person name="Salamov A."/>
            <person name="Ahrendt S.R."/>
            <person name="Lipzen A."/>
            <person name="Sullivan W."/>
            <person name="Andreopoulos W.B."/>
            <person name="Clum A."/>
            <person name="Lindquist E."/>
            <person name="Daum C."/>
            <person name="Ramamoorthy G.K."/>
            <person name="Gryganskyi A."/>
            <person name="Culley D."/>
            <person name="Magnuson J.K."/>
            <person name="James T.Y."/>
            <person name="O'Malley M.A."/>
            <person name="Stajich J.E."/>
            <person name="Spatafora J.W."/>
            <person name="Visel A."/>
            <person name="Grigoriev I.V."/>
        </authorList>
    </citation>
    <scope>NUCLEOTIDE SEQUENCE [LARGE SCALE GENOMIC DNA]</scope>
    <source>
        <strain evidence="3 4">JEL800</strain>
    </source>
</reference>
<accession>A0A1Y2BXK0</accession>
<dbReference type="EMBL" id="MCGO01000042">
    <property type="protein sequence ID" value="ORY38815.1"/>
    <property type="molecule type" value="Genomic_DNA"/>
</dbReference>
<feature type="compositionally biased region" description="Polar residues" evidence="2">
    <location>
        <begin position="1984"/>
        <end position="2010"/>
    </location>
</feature>
<feature type="compositionally biased region" description="Polar residues" evidence="2">
    <location>
        <begin position="2136"/>
        <end position="2166"/>
    </location>
</feature>
<evidence type="ECO:0000313" key="4">
    <source>
        <dbReference type="Proteomes" id="UP000193642"/>
    </source>
</evidence>
<feature type="compositionally biased region" description="Basic and acidic residues" evidence="2">
    <location>
        <begin position="1942"/>
        <end position="1967"/>
    </location>
</feature>
<feature type="compositionally biased region" description="Low complexity" evidence="2">
    <location>
        <begin position="224"/>
        <end position="240"/>
    </location>
</feature>
<gene>
    <name evidence="3" type="ORF">BCR33DRAFT_853793</name>
</gene>
<feature type="compositionally biased region" description="Basic and acidic residues" evidence="2">
    <location>
        <begin position="1857"/>
        <end position="1869"/>
    </location>
</feature>
<feature type="compositionally biased region" description="Low complexity" evidence="2">
    <location>
        <begin position="1128"/>
        <end position="1141"/>
    </location>
</feature>
<feature type="region of interest" description="Disordered" evidence="2">
    <location>
        <begin position="1122"/>
        <end position="1176"/>
    </location>
</feature>
<name>A0A1Y2BXK0_9FUNG</name>
<feature type="compositionally biased region" description="Low complexity" evidence="2">
    <location>
        <begin position="954"/>
        <end position="967"/>
    </location>
</feature>
<protein>
    <submittedName>
        <fullName evidence="3">Uncharacterized protein</fullName>
    </submittedName>
</protein>
<feature type="compositionally biased region" description="Basic and acidic residues" evidence="2">
    <location>
        <begin position="1035"/>
        <end position="1046"/>
    </location>
</feature>
<feature type="region of interest" description="Disordered" evidence="2">
    <location>
        <begin position="532"/>
        <end position="572"/>
    </location>
</feature>
<feature type="compositionally biased region" description="Polar residues" evidence="2">
    <location>
        <begin position="2100"/>
        <end position="2125"/>
    </location>
</feature>
<feature type="region of interest" description="Disordered" evidence="2">
    <location>
        <begin position="1687"/>
        <end position="1724"/>
    </location>
</feature>
<feature type="compositionally biased region" description="Polar residues" evidence="2">
    <location>
        <begin position="2175"/>
        <end position="2190"/>
    </location>
</feature>
<feature type="region of interest" description="Disordered" evidence="2">
    <location>
        <begin position="36"/>
        <end position="90"/>
    </location>
</feature>
<feature type="compositionally biased region" description="Basic and acidic residues" evidence="2">
    <location>
        <begin position="1462"/>
        <end position="1481"/>
    </location>
</feature>
<feature type="compositionally biased region" description="Low complexity" evidence="2">
    <location>
        <begin position="1707"/>
        <end position="1720"/>
    </location>
</feature>
<feature type="compositionally biased region" description="Polar residues" evidence="2">
    <location>
        <begin position="2541"/>
        <end position="2558"/>
    </location>
</feature>
<sequence length="2558" mass="279234">MTGLDSRPFEQRIAAASLRAMDLLSRARMNANSLSAEAGTALESEGLGVEGIDAHPDPDPQPHSEHPHLDKTQSPLISLASSPGRPGPPTFAASASVFSAIPHAPSFASSTAQTNFNSNFNLDDASLLSLPPPPPIPHKHPRLQPDIKTQSIESTQHPSDPHPQILASTIARFRTNLMTRSLLPSAQLPLNPSEVNQLPHTTESSPQRVASTPLRNYSRDNVDSSSVSPKSASPAPLPLRSNRKRTLYKDSGTSPIVNTTLLESAVSMATNRSSPTLRNSNRDVGSLDSVVDANSKTMNDLEQMVSAPKLVSESRVVGMTDDSGSENKENRIQSISKDVQNKQQPTISLFKPHVEEIQKQMESLEQVQSRMQELNLKFMEHQRILVGQQREAVYDHALKQMENFQDIQQRQSFWQADHLKKLRDLYAEELTQQEEIENKVKRIQAIRASQPPRRSRADLDEPMMLVEQDTEPRKRIRKIRLLQVSPPRPQSVVDNQTTAVSKATDPSVSESAVFKDLKEQLNSVQKDLQSILQSTSSSTKGVIRDTQNPNEVSRSPVFPKPPVSSQPEVNEEMTESTKPILSKEVQESIDQTIHQFLQVRDAILNSRNKPTTTTIPTWVDPSTIPNDSQIPRKSTSSTKKPPFQLLSTRGLKPAAPQPQTPSADEPSTYYHALTRTITEISAKRMGVVMGLTQETMTEQNVILGNRAEPYHISERRLKELKSNKEGVGEEDEDEEEDLEDMMEVEGGMKRGRFVTELLSDDRIQEVVKMRLEKALAEGGDVVQSTKRIPEEVKTATATSGTVRVQKEKIPANQAKSIPAATPKLPPSTTRMTVPPKRAVSPQKPIPSKMPGVGFPRAGMSKPVEKPKKKLASIAQPVEIQRYIAPPAEVTVPSSPERIVRRVSSNRAKTVVVQEPNLAAMQVDDLGSNEMKDSIEKYHVAALTSKFLHSGKVTQSQGPPSKPGQPSGNIQTKQNNGEKVAQTPVPRSSQELRDSPSPKRATPTIPNFYNVKVANAPVFLRRTSIRPPSLQFLEGSRPDWDTSFVKDGKRRASSPTKISTQALPPKSPTKVNSSSPSKPPEPEVKRVVVSQQNEFAQTMPMTSDLGVQVSFSREEKEAPVVVNNPILQELPKPMESEPSSSPILPPPPPPKETKDSQIQYQSPMKDASAQYHTPYESSAEISHIEGGEMFTGLEFNKTIPVPTKELRKAPRSGVDSFQAYQGINSLPLATTEYVDPELPQDIAEWLRSEIIARVQKAEQEKLLEEERAAKVLEDKSTLEAPPTPPLNPTPPKTQRNSVSRSAVRLAHQAAVASTPQPTTNEVHPPPAVSQTRGIDGGFCASDGGQNRAVAEPGTWEYMQTQLDQNGLPIQSAQVRGIEGGFVSPGMYNGARGFDGTFREPLGPPPTHAQSDARARGMDSSPQSTQPHSPTRLAAAFRDLKSQLSAAAKGLLHGADIGDEDSDDRERAEAVKAREEREKLRLEEERQHRAEMLAEIRRMREASELRAEQEKARFLKEEEQRRQEEIKQMVLLKEKEVELEKQKLEFEKRMADEREQLLADSRKRAAEEDMFRARAANLDFISQAENVSDRKHFQTTKSIISEPQSSDISSVGISTLSTMISEGEVLTQFYSEGEIVRDIGDRQPNNPILNSKRQDEDATSRDDISDAVEMPSQLLGGLSDLIGTTSRTKRSSKIRVPLSEQLVSAGEASSSSGDRSNKSNNSKISAGEITEDLSSVDIAFVREKSDVKTEQSNAVKGAGVITLQNLETDGGIDQAFAANTSLQSKTKNNLASETDAKIQSGETHHNSKAEYHSQSVEVDSAQIASNIVDHLKSLKTKRDLVLGDHLDERPTVERLPALKDRHTQEIGDRNSKTISVNEHQSDPVDNVPHRSRPQSEVKRSDDSHIDEVLENNSKNPIWLSDNLQRKHEEVDVIDIGTPKYDGPLTRDDESTSEKENQPQDVTKDLDSTRDPAAILHSLSSIEHHSFTSGEPSKVLSSPENSKSSRSTGSSVQDAREVLSLLSHLSQSSIRRNKSSQNTSEASELRSDELSSLSKSSKSATEDSTSSAKSGLLQTLSDTLSSAESSAKTKNILRTSREVLVESPQSDGNKSSTDGGRDSNNFVNNTTGGKREFVDATLSLRQSQVDSSRQNSGTSSVSLSKPKTGSLRNLVSEIPSKGNESLGSDSENNNGSTSKPNSGEEGESSSSISLNSEKSRRSEINSEEESQTENALPSKHEESSQSLDSHKSSTSGGSEDSGESGGSGKTDESVLSNDDINLSSDSSTSILGAKNQSSSLQPTSSGSKETISGRNSSSLQPSQSGSKSSFATSGRNSTSLQTTQSGSKESIETNSARHSSILQSSKSGSEGVISGRHSTSRQTTPSGSKESIQTISGRNSRSLETSQSGSKESVQTTGSSKTGSILKPTGTLRTSRDILPQSSPSQLSENESSNNSSSKSSTKSSIKQGSSRSLIPDARNLLWEPRTSQTELRGSDRTPLKGIGPKPFEDVISPVSTVSPRTAPTLSPSQDDIHPGSVESEDDEELDFSTSQEENVFGSQESSKS</sequence>
<feature type="compositionally biased region" description="Pro residues" evidence="2">
    <location>
        <begin position="1280"/>
        <end position="1290"/>
    </location>
</feature>
<feature type="compositionally biased region" description="Polar residues" evidence="2">
    <location>
        <begin position="1052"/>
        <end position="1061"/>
    </location>
</feature>
<proteinExistence type="predicted"/>
<feature type="compositionally biased region" description="Low complexity" evidence="2">
    <location>
        <begin position="1418"/>
        <end position="1429"/>
    </location>
</feature>
<feature type="region of interest" description="Disordered" evidence="2">
    <location>
        <begin position="809"/>
        <end position="869"/>
    </location>
</feature>
<feature type="compositionally biased region" description="Low complexity" evidence="2">
    <location>
        <begin position="2047"/>
        <end position="2067"/>
    </location>
</feature>
<feature type="region of interest" description="Disordered" evidence="2">
    <location>
        <begin position="1932"/>
        <end position="2558"/>
    </location>
</feature>
<feature type="compositionally biased region" description="Basic and acidic residues" evidence="2">
    <location>
        <begin position="2231"/>
        <end position="2244"/>
    </location>
</feature>
<keyword evidence="4" id="KW-1185">Reference proteome</keyword>
<dbReference type="OrthoDB" id="2162232at2759"/>
<feature type="compositionally biased region" description="Polar residues" evidence="2">
    <location>
        <begin position="2369"/>
        <end position="2416"/>
    </location>
</feature>
<feature type="compositionally biased region" description="Low complexity" evidence="2">
    <location>
        <begin position="2431"/>
        <end position="2468"/>
    </location>
</feature>
<feature type="region of interest" description="Disordered" evidence="2">
    <location>
        <begin position="1271"/>
        <end position="1346"/>
    </location>
</feature>
<comment type="caution">
    <text evidence="3">The sequence shown here is derived from an EMBL/GenBank/DDBJ whole genome shotgun (WGS) entry which is preliminary data.</text>
</comment>
<organism evidence="3 4">
    <name type="scientific">Rhizoclosmatium globosum</name>
    <dbReference type="NCBI Taxonomy" id="329046"/>
    <lineage>
        <taxon>Eukaryota</taxon>
        <taxon>Fungi</taxon>
        <taxon>Fungi incertae sedis</taxon>
        <taxon>Chytridiomycota</taxon>
        <taxon>Chytridiomycota incertae sedis</taxon>
        <taxon>Chytridiomycetes</taxon>
        <taxon>Chytridiales</taxon>
        <taxon>Chytriomycetaceae</taxon>
        <taxon>Rhizoclosmatium</taxon>
    </lineage>
</organism>
<evidence type="ECO:0000313" key="3">
    <source>
        <dbReference type="EMBL" id="ORY38815.1"/>
    </source>
</evidence>
<feature type="region of interest" description="Disordered" evidence="2">
    <location>
        <begin position="1450"/>
        <end position="1481"/>
    </location>
</feature>
<feature type="compositionally biased region" description="Polar residues" evidence="2">
    <location>
        <begin position="1310"/>
        <end position="1320"/>
    </location>
</feature>
<feature type="region of interest" description="Disordered" evidence="2">
    <location>
        <begin position="1029"/>
        <end position="1084"/>
    </location>
</feature>
<feature type="compositionally biased region" description="Polar residues" evidence="2">
    <location>
        <begin position="2069"/>
        <end position="2091"/>
    </location>
</feature>
<feature type="region of interest" description="Disordered" evidence="2">
    <location>
        <begin position="1857"/>
        <end position="1907"/>
    </location>
</feature>
<feature type="region of interest" description="Disordered" evidence="2">
    <location>
        <begin position="608"/>
        <end position="669"/>
    </location>
</feature>
<evidence type="ECO:0000256" key="2">
    <source>
        <dbReference type="SAM" id="MobiDB-lite"/>
    </source>
</evidence>
<feature type="compositionally biased region" description="Polar residues" evidence="2">
    <location>
        <begin position="2507"/>
        <end position="2523"/>
    </location>
</feature>
<feature type="compositionally biased region" description="Low complexity" evidence="2">
    <location>
        <begin position="2191"/>
        <end position="2209"/>
    </location>
</feature>
<feature type="coiled-coil region" evidence="1">
    <location>
        <begin position="354"/>
        <end position="384"/>
    </location>
</feature>
<feature type="region of interest" description="Disordered" evidence="2">
    <location>
        <begin position="948"/>
        <end position="1006"/>
    </location>
</feature>
<feature type="region of interest" description="Disordered" evidence="2">
    <location>
        <begin position="1635"/>
        <end position="1661"/>
    </location>
</feature>
<feature type="region of interest" description="Disordered" evidence="2">
    <location>
        <begin position="1391"/>
        <end position="1436"/>
    </location>
</feature>
<feature type="compositionally biased region" description="Low complexity" evidence="2">
    <location>
        <begin position="2266"/>
        <end position="2322"/>
    </location>
</feature>
<feature type="compositionally biased region" description="Polar residues" evidence="2">
    <location>
        <begin position="184"/>
        <end position="215"/>
    </location>
</feature>
<feature type="compositionally biased region" description="Basic and acidic residues" evidence="2">
    <location>
        <begin position="1650"/>
        <end position="1661"/>
    </location>
</feature>
<feature type="region of interest" description="Disordered" evidence="2">
    <location>
        <begin position="184"/>
        <end position="252"/>
    </location>
</feature>
<dbReference type="Proteomes" id="UP000193642">
    <property type="component" value="Unassembled WGS sequence"/>
</dbReference>
<feature type="compositionally biased region" description="Polar residues" evidence="2">
    <location>
        <begin position="623"/>
        <end position="639"/>
    </location>
</feature>
<feature type="compositionally biased region" description="Basic and acidic residues" evidence="2">
    <location>
        <begin position="52"/>
        <end position="71"/>
    </location>
</feature>
<evidence type="ECO:0000256" key="1">
    <source>
        <dbReference type="SAM" id="Coils"/>
    </source>
</evidence>
<feature type="compositionally biased region" description="Polar residues" evidence="2">
    <location>
        <begin position="2323"/>
        <end position="2361"/>
    </location>
</feature>
<keyword evidence="1" id="KW-0175">Coiled coil</keyword>